<dbReference type="InterPro" id="IPR011989">
    <property type="entry name" value="ARM-like"/>
</dbReference>
<dbReference type="KEGG" id="caci:CLOAM0275"/>
<name>B0VFD0_CLOAI</name>
<dbReference type="STRING" id="459349.CLOAM0275"/>
<dbReference type="SUPFAM" id="SSF48371">
    <property type="entry name" value="ARM repeat"/>
    <property type="match status" value="1"/>
</dbReference>
<proteinExistence type="predicted"/>
<dbReference type="Gene3D" id="1.25.10.10">
    <property type="entry name" value="Leucine-rich Repeat Variant"/>
    <property type="match status" value="1"/>
</dbReference>
<evidence type="ECO:0000313" key="2">
    <source>
        <dbReference type="EMBL" id="CAO80182.1"/>
    </source>
</evidence>
<evidence type="ECO:0000256" key="1">
    <source>
        <dbReference type="SAM" id="MobiDB-lite"/>
    </source>
</evidence>
<dbReference type="InterPro" id="IPR016024">
    <property type="entry name" value="ARM-type_fold"/>
</dbReference>
<dbReference type="Proteomes" id="UP000002019">
    <property type="component" value="Chromosome"/>
</dbReference>
<dbReference type="OrthoDB" id="9758917at2"/>
<accession>B0VFD0</accession>
<sequence>MRKKVLTAFMLGFMLISTLMGENISSPILSQTKSDTLYLQDFSLLSENDFRELENLLKEQQLNPQDLNFEKDWDLSTWGKSKSFLRSLQEPYYGLGLMQEIREAANKANTDEGFAFLVDLLYKNATDGAGSFPLYLNYKDLYQQEFNKKVKQPKDLFRFYEKALKDIIPVLVNAYSHYNLDLWNKYVFYLFVALRENEDSEAYNAYFNKHNIPLWEEIENQEIKELMELFQEADVLKAAMQFLALCDVIKNEAGKLNYTNKKPIIQECEFGTMVIGTGKDDVYNAKMFKKPLILLIEPAGNEKYTMTLATGAKNYTYLLIDYKGNDSYVNPDIGSLFFALSGLGISYDLEGNDIYRTGDFSFAGMMGIQLHRDFQGTDIYENGFFSQGAAIRGLSILQDMQGNDIYSATCLAQGFGSIRAAGVLLDFDGADNYLLGGKYFHSPLMPNDYLTLGQGVGFGLRPDFAGGLGLLFDKNGNDRYLGGVYAQGVGYWYALGMLIDEAGNDVYNAVYYPQGSGIHLASGFLFDGSGDDAYYSRHGPGQGAGHDWGLGIFIDAKGNDAYSIEGGNGLGLSNSVGIFIDKGGNDRYERNNPQNYGNAVYSRATGGIGLFLDKDGKDSYPDTLMTEGTTWKKGTYGIGRDLDSGKLMSSSTTDSETKKPAEIPMLPPPSPDEPIADIFSAAAEWEVGNAIERVKKAREIMLARADEAIDYVIKNKLDTKSGLEYRALEVLVKENEQFKQLLFDYTDDIDSLKAKNALSLIAGVGDSTLIETLRKHLNNGKYITTCLSLLGSIKSAESVDLLFQYAFHPSERYRYIVARSLKQIGTPEAHNCLKQMANDNSFLVKTLVRKWEEEQQ</sequence>
<dbReference type="AlphaFoldDB" id="B0VFD0"/>
<keyword evidence="3" id="KW-1185">Reference proteome</keyword>
<dbReference type="RefSeq" id="WP_015424043.1">
    <property type="nucleotide sequence ID" value="NC_020449.1"/>
</dbReference>
<evidence type="ECO:0008006" key="4">
    <source>
        <dbReference type="Google" id="ProtNLM"/>
    </source>
</evidence>
<dbReference type="HOGENOM" id="CLU_333630_0_0_0"/>
<protein>
    <recommendedName>
        <fullName evidence="4">HEAT repeat domain-containing protein</fullName>
    </recommendedName>
</protein>
<feature type="region of interest" description="Disordered" evidence="1">
    <location>
        <begin position="645"/>
        <end position="670"/>
    </location>
</feature>
<dbReference type="eggNOG" id="COG1413">
    <property type="taxonomic scope" value="Bacteria"/>
</dbReference>
<reference evidence="2 3" key="1">
    <citation type="journal article" date="2008" name="J. Bacteriol.">
        <title>'Candidatus Cloacamonas acidaminovorans': genome sequence reconstruction provides a first glimpse of a new bacterial division.</title>
        <authorList>
            <person name="Pelletier E."/>
            <person name="Kreimeyer A."/>
            <person name="Bocs S."/>
            <person name="Rouy Z."/>
            <person name="Gyapay G."/>
            <person name="Chouari R."/>
            <person name="Riviere D."/>
            <person name="Ganesan A."/>
            <person name="Daegelen P."/>
            <person name="Sghir A."/>
            <person name="Cohen G.N."/>
            <person name="Medigue C."/>
            <person name="Weissenbach J."/>
            <person name="Le Paslier D."/>
        </authorList>
    </citation>
    <scope>NUCLEOTIDE SEQUENCE [LARGE SCALE GENOMIC DNA]</scope>
    <source>
        <strain evidence="3">Evry</strain>
    </source>
</reference>
<organism evidence="2 3">
    <name type="scientific">Cloacimonas acidaminovorans (strain Evry)</name>
    <dbReference type="NCBI Taxonomy" id="459349"/>
    <lineage>
        <taxon>Bacteria</taxon>
        <taxon>Pseudomonadati</taxon>
        <taxon>Candidatus Cloacimonadota</taxon>
        <taxon>Candidatus Cloacimonadia</taxon>
        <taxon>Candidatus Cloacimonadales</taxon>
        <taxon>Candidatus Cloacimonadaceae</taxon>
        <taxon>Candidatus Cloacimonas</taxon>
    </lineage>
</organism>
<evidence type="ECO:0000313" key="3">
    <source>
        <dbReference type="Proteomes" id="UP000002019"/>
    </source>
</evidence>
<dbReference type="Pfam" id="PF13646">
    <property type="entry name" value="HEAT_2"/>
    <property type="match status" value="1"/>
</dbReference>
<dbReference type="EMBL" id="CU466930">
    <property type="protein sequence ID" value="CAO80182.1"/>
    <property type="molecule type" value="Genomic_DNA"/>
</dbReference>
<gene>
    <name evidence="2" type="ordered locus">CLOAM0275</name>
</gene>